<evidence type="ECO:0000313" key="2">
    <source>
        <dbReference type="EMBL" id="ETO39960.1"/>
    </source>
</evidence>
<keyword evidence="1" id="KW-0812">Transmembrane</keyword>
<dbReference type="PATRIC" id="fig|1221538.3.peg.1073"/>
<dbReference type="AlphaFoldDB" id="W9EG56"/>
<name>W9EG56_9LACO</name>
<dbReference type="Proteomes" id="UP000019474">
    <property type="component" value="Unassembled WGS sequence"/>
</dbReference>
<comment type="caution">
    <text evidence="2">The sequence shown here is derived from an EMBL/GenBank/DDBJ whole genome shotgun (WGS) entry which is preliminary data.</text>
</comment>
<reference evidence="2 3" key="1">
    <citation type="submission" date="2012-08" db="EMBL/GenBank/DDBJ databases">
        <title>Genome sequencing of Lactobacillus florum 8D.</title>
        <authorList>
            <person name="Kim E.B."/>
            <person name="Marco M.L."/>
        </authorList>
    </citation>
    <scope>NUCLEOTIDE SEQUENCE [LARGE SCALE GENOMIC DNA]</scope>
    <source>
        <strain evidence="2 3">8D</strain>
    </source>
</reference>
<organism evidence="2 3">
    <name type="scientific">Fructilactobacillus florum 8D</name>
    <dbReference type="NCBI Taxonomy" id="1221538"/>
    <lineage>
        <taxon>Bacteria</taxon>
        <taxon>Bacillati</taxon>
        <taxon>Bacillota</taxon>
        <taxon>Bacilli</taxon>
        <taxon>Lactobacillales</taxon>
        <taxon>Lactobacillaceae</taxon>
        <taxon>Fructilactobacillus</taxon>
    </lineage>
</organism>
<gene>
    <name evidence="2" type="ORF">B808_1068</name>
</gene>
<keyword evidence="1" id="KW-0472">Membrane</keyword>
<feature type="transmembrane region" description="Helical" evidence="1">
    <location>
        <begin position="12"/>
        <end position="37"/>
    </location>
</feature>
<keyword evidence="3" id="KW-1185">Reference proteome</keyword>
<dbReference type="Pfam" id="PF13253">
    <property type="entry name" value="DUF4044"/>
    <property type="match status" value="1"/>
</dbReference>
<sequence>MKWKDRSTFQKILFIFVWVMIIVTLAGVVFGAVVPLLGGM</sequence>
<accession>W9EG56</accession>
<keyword evidence="1" id="KW-1133">Transmembrane helix</keyword>
<dbReference type="InterPro" id="IPR025270">
    <property type="entry name" value="DUF4044"/>
</dbReference>
<dbReference type="RefSeq" id="WP_009167182.1">
    <property type="nucleotide sequence ID" value="NZ_ALXG01000045.1"/>
</dbReference>
<proteinExistence type="predicted"/>
<protein>
    <recommendedName>
        <fullName evidence="4">DUF4044 domain-containing protein</fullName>
    </recommendedName>
</protein>
<dbReference type="OrthoDB" id="2167602at2"/>
<evidence type="ECO:0000313" key="3">
    <source>
        <dbReference type="Proteomes" id="UP000019474"/>
    </source>
</evidence>
<evidence type="ECO:0000256" key="1">
    <source>
        <dbReference type="SAM" id="Phobius"/>
    </source>
</evidence>
<dbReference type="EMBL" id="ALXG01000045">
    <property type="protein sequence ID" value="ETO39960.1"/>
    <property type="molecule type" value="Genomic_DNA"/>
</dbReference>
<evidence type="ECO:0008006" key="4">
    <source>
        <dbReference type="Google" id="ProtNLM"/>
    </source>
</evidence>